<reference evidence="1" key="2">
    <citation type="submission" date="2018-04" db="EMBL/GenBank/DDBJ databases">
        <title>OnivRS2 (Oryza nivara Reference Sequence Version 2).</title>
        <authorList>
            <person name="Zhang J."/>
            <person name="Kudrna D."/>
            <person name="Lee S."/>
            <person name="Talag J."/>
            <person name="Rajasekar S."/>
            <person name="Welchert J."/>
            <person name="Hsing Y.-I."/>
            <person name="Wing R.A."/>
        </authorList>
    </citation>
    <scope>NUCLEOTIDE SEQUENCE [LARGE SCALE GENOMIC DNA]</scope>
    <source>
        <strain evidence="1">SL10</strain>
    </source>
</reference>
<dbReference type="AlphaFoldDB" id="A0A0E0GS50"/>
<keyword evidence="2" id="KW-1185">Reference proteome</keyword>
<dbReference type="EnsemblPlants" id="ONIVA03G31510.1">
    <property type="protein sequence ID" value="ONIVA03G31510.1"/>
    <property type="gene ID" value="ONIVA03G31510"/>
</dbReference>
<dbReference type="Gramene" id="ONIVA03G31510.1">
    <property type="protein sequence ID" value="ONIVA03G31510.1"/>
    <property type="gene ID" value="ONIVA03G31510"/>
</dbReference>
<reference evidence="1" key="1">
    <citation type="submission" date="2015-04" db="UniProtKB">
        <authorList>
            <consortium name="EnsemblPlants"/>
        </authorList>
    </citation>
    <scope>IDENTIFICATION</scope>
    <source>
        <strain evidence="1">SL10</strain>
    </source>
</reference>
<sequence>MVCELCLVARSLTGRCQTFSITATQHDLGVRFSGTISRRCDAVSAVDGANSGNGWSKARRRACGSNRERDGWAWHSCVAMAQIAPGPHVDMSTAVASPHSTCQRRSSSIGTRIDVSCDDRNSEGYDWTGRKVSFSFSLLFISGRGLLGASNPFLLSWAYSARTQAREQQRLNRRDRLELLVSPAIWGIGCSLPG</sequence>
<dbReference type="HOGENOM" id="CLU_116114_0_0_1"/>
<dbReference type="Proteomes" id="UP000006591">
    <property type="component" value="Chromosome 3"/>
</dbReference>
<name>A0A0E0GS50_ORYNI</name>
<proteinExistence type="predicted"/>
<evidence type="ECO:0000313" key="1">
    <source>
        <dbReference type="EnsemblPlants" id="ONIVA03G31510.1"/>
    </source>
</evidence>
<accession>A0A0E0GS50</accession>
<evidence type="ECO:0000313" key="2">
    <source>
        <dbReference type="Proteomes" id="UP000006591"/>
    </source>
</evidence>
<organism evidence="1">
    <name type="scientific">Oryza nivara</name>
    <name type="common">Indian wild rice</name>
    <name type="synonym">Oryza sativa f. spontanea</name>
    <dbReference type="NCBI Taxonomy" id="4536"/>
    <lineage>
        <taxon>Eukaryota</taxon>
        <taxon>Viridiplantae</taxon>
        <taxon>Streptophyta</taxon>
        <taxon>Embryophyta</taxon>
        <taxon>Tracheophyta</taxon>
        <taxon>Spermatophyta</taxon>
        <taxon>Magnoliopsida</taxon>
        <taxon>Liliopsida</taxon>
        <taxon>Poales</taxon>
        <taxon>Poaceae</taxon>
        <taxon>BOP clade</taxon>
        <taxon>Oryzoideae</taxon>
        <taxon>Oryzeae</taxon>
        <taxon>Oryzinae</taxon>
        <taxon>Oryza</taxon>
    </lineage>
</organism>
<protein>
    <submittedName>
        <fullName evidence="1">Uncharacterized protein</fullName>
    </submittedName>
</protein>